<evidence type="ECO:0000313" key="3">
    <source>
        <dbReference type="Proteomes" id="UP000812013"/>
    </source>
</evidence>
<proteinExistence type="predicted"/>
<keyword evidence="1" id="KW-0732">Signal</keyword>
<protein>
    <recommendedName>
        <fullName evidence="4">Lipoprotein</fullName>
    </recommendedName>
</protein>
<name>A0ABS6Z8U0_9ACTN</name>
<evidence type="ECO:0000256" key="1">
    <source>
        <dbReference type="SAM" id="SignalP"/>
    </source>
</evidence>
<dbReference type="PROSITE" id="PS51257">
    <property type="entry name" value="PROKAR_LIPOPROTEIN"/>
    <property type="match status" value="1"/>
</dbReference>
<comment type="caution">
    <text evidence="2">The sequence shown here is derived from an EMBL/GenBank/DDBJ whole genome shotgun (WGS) entry which is preliminary data.</text>
</comment>
<sequence>MTRRTHLRFAAAAMAAVGVACAAGCTPAPLPGVLAMERTETGGARALIAPCAQAVVLDFSVYAKGRTDGLYSWDVTNDAMSGGIASVDLFTAPPGWSVTDSTLTDVQTEGTYKAKFWGSGAGYRALNGELSFTAQQLASLKPGKVLVNKNGKTRTADRSAFLKYDPERCEP</sequence>
<organism evidence="2 3">
    <name type="scientific">Streptomyces bambusae</name>
    <dbReference type="NCBI Taxonomy" id="1550616"/>
    <lineage>
        <taxon>Bacteria</taxon>
        <taxon>Bacillati</taxon>
        <taxon>Actinomycetota</taxon>
        <taxon>Actinomycetes</taxon>
        <taxon>Kitasatosporales</taxon>
        <taxon>Streptomycetaceae</taxon>
        <taxon>Streptomyces</taxon>
    </lineage>
</organism>
<dbReference type="RefSeq" id="WP_219668662.1">
    <property type="nucleotide sequence ID" value="NZ_WTFF01000147.1"/>
</dbReference>
<dbReference type="Proteomes" id="UP000812013">
    <property type="component" value="Unassembled WGS sequence"/>
</dbReference>
<reference evidence="2 3" key="1">
    <citation type="submission" date="2019-12" db="EMBL/GenBank/DDBJ databases">
        <title>Genome sequence of Streptomyces bambusae.</title>
        <authorList>
            <person name="Bansal K."/>
            <person name="Choksket S."/>
            <person name="Korpole S."/>
            <person name="Patil P.B."/>
        </authorList>
    </citation>
    <scope>NUCLEOTIDE SEQUENCE [LARGE SCALE GENOMIC DNA]</scope>
    <source>
        <strain evidence="2 3">SK60</strain>
    </source>
</reference>
<evidence type="ECO:0008006" key="4">
    <source>
        <dbReference type="Google" id="ProtNLM"/>
    </source>
</evidence>
<keyword evidence="3" id="KW-1185">Reference proteome</keyword>
<accession>A0ABS6Z8U0</accession>
<dbReference type="EMBL" id="WTFF01000147">
    <property type="protein sequence ID" value="MBW5484178.1"/>
    <property type="molecule type" value="Genomic_DNA"/>
</dbReference>
<feature type="signal peptide" evidence="1">
    <location>
        <begin position="1"/>
        <end position="22"/>
    </location>
</feature>
<gene>
    <name evidence="2" type="ORF">GPJ59_20420</name>
</gene>
<feature type="chain" id="PRO_5045954393" description="Lipoprotein" evidence="1">
    <location>
        <begin position="23"/>
        <end position="171"/>
    </location>
</feature>
<evidence type="ECO:0000313" key="2">
    <source>
        <dbReference type="EMBL" id="MBW5484178.1"/>
    </source>
</evidence>